<proteinExistence type="predicted"/>
<keyword evidence="2" id="KW-1185">Reference proteome</keyword>
<accession>A0A7K1LD73</accession>
<gene>
    <name evidence="1" type="ORF">GNZ18_38180</name>
</gene>
<reference evidence="1 2" key="1">
    <citation type="submission" date="2019-11" db="EMBL/GenBank/DDBJ databases">
        <authorList>
            <person name="Cao P."/>
        </authorList>
    </citation>
    <scope>NUCLEOTIDE SEQUENCE [LARGE SCALE GENOMIC DNA]</scope>
    <source>
        <strain evidence="1 2">NEAU-AAG5</strain>
    </source>
</reference>
<evidence type="ECO:0000313" key="1">
    <source>
        <dbReference type="EMBL" id="MUN42377.1"/>
    </source>
</evidence>
<evidence type="ECO:0008006" key="3">
    <source>
        <dbReference type="Google" id="ProtNLM"/>
    </source>
</evidence>
<dbReference type="AlphaFoldDB" id="A0A7K1LD73"/>
<evidence type="ECO:0000313" key="2">
    <source>
        <dbReference type="Proteomes" id="UP000432015"/>
    </source>
</evidence>
<dbReference type="Proteomes" id="UP000432015">
    <property type="component" value="Unassembled WGS sequence"/>
</dbReference>
<protein>
    <recommendedName>
        <fullName evidence="3">Transposase</fullName>
    </recommendedName>
</protein>
<organism evidence="1 2">
    <name type="scientific">Actinomadura litoris</name>
    <dbReference type="NCBI Taxonomy" id="2678616"/>
    <lineage>
        <taxon>Bacteria</taxon>
        <taxon>Bacillati</taxon>
        <taxon>Actinomycetota</taxon>
        <taxon>Actinomycetes</taxon>
        <taxon>Streptosporangiales</taxon>
        <taxon>Thermomonosporaceae</taxon>
        <taxon>Actinomadura</taxon>
    </lineage>
</organism>
<dbReference type="RefSeq" id="WP_156221991.1">
    <property type="nucleotide sequence ID" value="NZ_WOFH01000020.1"/>
</dbReference>
<comment type="caution">
    <text evidence="1">The sequence shown here is derived from an EMBL/GenBank/DDBJ whole genome shotgun (WGS) entry which is preliminary data.</text>
</comment>
<name>A0A7K1LD73_9ACTN</name>
<dbReference type="EMBL" id="WOFH01000020">
    <property type="protein sequence ID" value="MUN42377.1"/>
    <property type="molecule type" value="Genomic_DNA"/>
</dbReference>
<sequence>MSSATGYKFKSEPFLRHAAEGEARGRAEGEARGRAEGTARAILVVLAARGLAVSEEAHERIMACRDIGTLSGWLVSATMCESTDGYFGSPSSLRRPDASRT</sequence>